<feature type="domain" description="Glycoside hydrolase family 38 N-terminal" evidence="1">
    <location>
        <begin position="4"/>
        <end position="279"/>
    </location>
</feature>
<proteinExistence type="predicted"/>
<protein>
    <recommendedName>
        <fullName evidence="6">Glycoside hydrolase family 38 N-terminal domain-containing protein</fullName>
    </recommendedName>
</protein>
<dbReference type="Proteomes" id="UP000229307">
    <property type="component" value="Unassembled WGS sequence"/>
</dbReference>
<dbReference type="GO" id="GO:0004559">
    <property type="term" value="F:alpha-mannosidase activity"/>
    <property type="evidence" value="ECO:0007669"/>
    <property type="project" value="InterPro"/>
</dbReference>
<feature type="domain" description="Glycosyl hydrolases family 38 C-terminal" evidence="3">
    <location>
        <begin position="687"/>
        <end position="745"/>
    </location>
</feature>
<dbReference type="Gene3D" id="2.70.98.30">
    <property type="entry name" value="Golgi alpha-mannosidase II, domain 4"/>
    <property type="match status" value="1"/>
</dbReference>
<dbReference type="AlphaFoldDB" id="A0A2M7S779"/>
<dbReference type="PANTHER" id="PTHR46017">
    <property type="entry name" value="ALPHA-MANNOSIDASE 2C1"/>
    <property type="match status" value="1"/>
</dbReference>
<dbReference type="GO" id="GO:0009313">
    <property type="term" value="P:oligosaccharide catabolic process"/>
    <property type="evidence" value="ECO:0007669"/>
    <property type="project" value="TreeGrafter"/>
</dbReference>
<dbReference type="Pfam" id="PF07748">
    <property type="entry name" value="Glyco_hydro_38C"/>
    <property type="match status" value="1"/>
</dbReference>
<gene>
    <name evidence="4" type="ORF">COY52_10035</name>
</gene>
<accession>A0A2M7S779</accession>
<dbReference type="GO" id="GO:0030246">
    <property type="term" value="F:carbohydrate binding"/>
    <property type="evidence" value="ECO:0007669"/>
    <property type="project" value="InterPro"/>
</dbReference>
<comment type="caution">
    <text evidence="4">The sequence shown here is derived from an EMBL/GenBank/DDBJ whole genome shotgun (WGS) entry which is preliminary data.</text>
</comment>
<dbReference type="InterPro" id="IPR027291">
    <property type="entry name" value="Glyco_hydro_38_N_sf"/>
</dbReference>
<evidence type="ECO:0000259" key="3">
    <source>
        <dbReference type="Pfam" id="PF17677"/>
    </source>
</evidence>
<name>A0A2M7S779_9BACT</name>
<evidence type="ECO:0000313" key="5">
    <source>
        <dbReference type="Proteomes" id="UP000229307"/>
    </source>
</evidence>
<evidence type="ECO:0008006" key="6">
    <source>
        <dbReference type="Google" id="ProtNLM"/>
    </source>
</evidence>
<organism evidence="4 5">
    <name type="scientific">Candidatus Desantisbacteria bacterium CG_4_10_14_0_8_um_filter_48_22</name>
    <dbReference type="NCBI Taxonomy" id="1974543"/>
    <lineage>
        <taxon>Bacteria</taxon>
        <taxon>Candidatus Desantisiibacteriota</taxon>
    </lineage>
</organism>
<dbReference type="SUPFAM" id="SSF88713">
    <property type="entry name" value="Glycoside hydrolase/deacetylase"/>
    <property type="match status" value="1"/>
</dbReference>
<dbReference type="InterPro" id="IPR011682">
    <property type="entry name" value="Glyco_hydro_38_C"/>
</dbReference>
<dbReference type="CDD" id="cd10791">
    <property type="entry name" value="GH38N_AMII_like_1"/>
    <property type="match status" value="1"/>
</dbReference>
<dbReference type="Pfam" id="PF01074">
    <property type="entry name" value="Glyco_hydro_38N"/>
    <property type="match status" value="1"/>
</dbReference>
<dbReference type="PANTHER" id="PTHR46017:SF1">
    <property type="entry name" value="ALPHA-MANNOSIDASE 2C1"/>
    <property type="match status" value="1"/>
</dbReference>
<dbReference type="InterPro" id="IPR000602">
    <property type="entry name" value="Glyco_hydro_38_N"/>
</dbReference>
<reference evidence="5" key="1">
    <citation type="submission" date="2017-09" db="EMBL/GenBank/DDBJ databases">
        <title>Depth-based differentiation of microbial function through sediment-hosted aquifers and enrichment of novel symbionts in the deep terrestrial subsurface.</title>
        <authorList>
            <person name="Probst A.J."/>
            <person name="Ladd B."/>
            <person name="Jarett J.K."/>
            <person name="Geller-Mcgrath D.E."/>
            <person name="Sieber C.M.K."/>
            <person name="Emerson J.B."/>
            <person name="Anantharaman K."/>
            <person name="Thomas B.C."/>
            <person name="Malmstrom R."/>
            <person name="Stieglmeier M."/>
            <person name="Klingl A."/>
            <person name="Woyke T."/>
            <person name="Ryan C.M."/>
            <person name="Banfield J.F."/>
        </authorList>
    </citation>
    <scope>NUCLEOTIDE SEQUENCE [LARGE SCALE GENOMIC DNA]</scope>
</reference>
<dbReference type="GO" id="GO:0006013">
    <property type="term" value="P:mannose metabolic process"/>
    <property type="evidence" value="ECO:0007669"/>
    <property type="project" value="InterPro"/>
</dbReference>
<dbReference type="EMBL" id="PFMR01000269">
    <property type="protein sequence ID" value="PIZ15330.1"/>
    <property type="molecule type" value="Genomic_DNA"/>
</dbReference>
<evidence type="ECO:0000259" key="1">
    <source>
        <dbReference type="Pfam" id="PF01074"/>
    </source>
</evidence>
<dbReference type="InterPro" id="IPR041147">
    <property type="entry name" value="GH38_C"/>
</dbReference>
<sequence>MIKKVFVVHHSHTDIGYTDIQAKIFRDHVKFLDQALEYCRETDGYPRDSQFRWTCETSWMAKNYLEHRPGKVREFIRRVKEGRVEITALYLNVTELYTAEELIRSIYFAKGLEKRYGIKIVSAMNSDVPGMSWVLPQVLAKAGIKYFSMSTNPIRSFRPEVPYPFYWVSPGGGKVLAWNTESKEPGSWYGRGYSLGLGESYEKVSGLLPGYLRKLEKEGCPYDAVCIRTAMDNAGPHIELSKIAREWNEKHGSPKIIVATNREYFEYMERKYGRRLPFYKLAWPDWWADGNASAARETGISRDTHRKLIDIEKAASFLSLFDEKYPKERIDRIWDNLMFFDEHTWGSRYSISKPRCFQSRSQWAVKSSFIRKARAESVKLLGSLSQKLSKKIKTSLKNKLYFAGNSMEGKFYRITLDPVTGGIKSLFDKELKRELVGQNSSCRFNQYIYEEIVSKEGRRAIYDDTAGCPGPKKRDAKFRRTSPGSCRITKGRNDTLACSLIAAIRARGCQSVRQEIILYGNEKRIDIVDTLSKKETLMPESIYYAFPFNFRNPEIKFEIAGAIMRPEKDQLPGTAKDYYSIQDWVSVSGGGCSAVWVSRDAPLVQFNRINTGKWITGRLKIKNGNIFSWVMNNYWYTNFRASQGGKTVFRYSITSFKGNAENSEAERFARSCLNPRDREFCSADKKNLTFLAFKRAEDENGIIIRMRETEGRDTAVNISFPCFDVQKACLCSIDEKEIESLPVRENSNKAACKEI</sequence>
<evidence type="ECO:0000259" key="2">
    <source>
        <dbReference type="Pfam" id="PF07748"/>
    </source>
</evidence>
<dbReference type="Gene3D" id="3.20.110.10">
    <property type="entry name" value="Glycoside hydrolase 38, N terminal domain"/>
    <property type="match status" value="1"/>
</dbReference>
<dbReference type="Pfam" id="PF17677">
    <property type="entry name" value="Glyco_hydro38C2"/>
    <property type="match status" value="1"/>
</dbReference>
<dbReference type="InterPro" id="IPR011330">
    <property type="entry name" value="Glyco_hydro/deAcase_b/a-brl"/>
</dbReference>
<dbReference type="InterPro" id="IPR011013">
    <property type="entry name" value="Gal_mutarotase_sf_dom"/>
</dbReference>
<dbReference type="SUPFAM" id="SSF74650">
    <property type="entry name" value="Galactose mutarotase-like"/>
    <property type="match status" value="1"/>
</dbReference>
<evidence type="ECO:0000313" key="4">
    <source>
        <dbReference type="EMBL" id="PIZ15330.1"/>
    </source>
</evidence>
<feature type="domain" description="Glycosyl hydrolase family 38 C-terminal" evidence="2">
    <location>
        <begin position="408"/>
        <end position="588"/>
    </location>
</feature>